<dbReference type="SUPFAM" id="SSF51905">
    <property type="entry name" value="FAD/NAD(P)-binding domain"/>
    <property type="match status" value="1"/>
</dbReference>
<evidence type="ECO:0000256" key="12">
    <source>
        <dbReference type="ARBA" id="ARBA00049645"/>
    </source>
</evidence>
<keyword evidence="6" id="KW-0560">Oxidoreductase</keyword>
<dbReference type="GO" id="GO:0008203">
    <property type="term" value="P:cholesterol metabolic process"/>
    <property type="evidence" value="ECO:0007669"/>
    <property type="project" value="UniProtKB-KW"/>
</dbReference>
<organism evidence="18 19">
    <name type="scientific">[Mycobacterium] manitobense</name>
    <dbReference type="NCBI Taxonomy" id="190147"/>
    <lineage>
        <taxon>Bacteria</taxon>
        <taxon>Bacillati</taxon>
        <taxon>Actinomycetota</taxon>
        <taxon>Actinomycetes</taxon>
        <taxon>Mycobacteriales</taxon>
        <taxon>Mycobacteriaceae</taxon>
        <taxon>Mycolicibacterium</taxon>
    </lineage>
</organism>
<dbReference type="GO" id="GO:0050660">
    <property type="term" value="F:flavin adenine dinucleotide binding"/>
    <property type="evidence" value="ECO:0007669"/>
    <property type="project" value="InterPro"/>
</dbReference>
<dbReference type="Pfam" id="PF13450">
    <property type="entry name" value="NAD_binding_8"/>
    <property type="match status" value="1"/>
</dbReference>
<evidence type="ECO:0000259" key="16">
    <source>
        <dbReference type="Pfam" id="PF00732"/>
    </source>
</evidence>
<comment type="similarity">
    <text evidence="2">Belongs to the GMC oxidoreductase family.</text>
</comment>
<keyword evidence="10" id="KW-0413">Isomerase</keyword>
<dbReference type="Pfam" id="PF00732">
    <property type="entry name" value="GMC_oxred_N"/>
    <property type="match status" value="1"/>
</dbReference>
<feature type="domain" description="Glucose-methanol-choline oxidoreductase N-terminal" evidence="16">
    <location>
        <begin position="83"/>
        <end position="267"/>
    </location>
</feature>
<dbReference type="Proteomes" id="UP001140293">
    <property type="component" value="Unassembled WGS sequence"/>
</dbReference>
<dbReference type="GO" id="GO:0004769">
    <property type="term" value="F:steroid Delta-isomerase activity"/>
    <property type="evidence" value="ECO:0007669"/>
    <property type="project" value="UniProtKB-EC"/>
</dbReference>
<keyword evidence="8" id="KW-1207">Sterol metabolism</keyword>
<keyword evidence="7" id="KW-0443">Lipid metabolism</keyword>
<dbReference type="Gene3D" id="3.50.50.60">
    <property type="entry name" value="FAD/NAD(P)-binding domain"/>
    <property type="match status" value="3"/>
</dbReference>
<evidence type="ECO:0000256" key="3">
    <source>
        <dbReference type="ARBA" id="ARBA00022548"/>
    </source>
</evidence>
<sequence length="524" mass="56953">MNGDSPRFDAVVVGSGFGGSIAAHRMAEAGHSVLVLERGRHYRPGQFPRDVTDIDALFWRQRRGKQATGLYDLRFFSGGGCVVAAGVGGGSLVYAGVNVRPVQKVFDDPRWPAGTSRHSLDPYYDRVAKMLEVAPLPVGERVPKREVFRYAGEQMGRPVVDPDESVRWPARTALLASSRHQPCVYCAECEFGCQVGAKHTADSTYLAEARARGAVVRPGRVVVGLRAVTDGYAITHRDVVTGTQEVTVARRVVLAAGTLGTTELLLRCRDVDKTLPLLSHALGQGFSANGDFLGSIHRADVDLSPNFGPDVTSVMHFFDQAPEFTLAAPTFNEAVMKALANLGQPSARILRPFAPLLWRLLPWAVPQMFAHGLLSRPLKYLAPGRLDWRRSTNLFGIGRDNANGRLHLTTRGLDMTWDYGTENAELIERQQQAMHSLTDYYGGTFAPLIFWNAFRRTVTVHPLGGCRMSDSPTTGVVNAAGEVHSYPGLFIADGSVVPASIGFHPAMTISALAERTCDAALATM</sequence>
<keyword evidence="9" id="KW-0753">Steroid metabolism</keyword>
<gene>
    <name evidence="18" type="ORF">H7I41_06230</name>
</gene>
<comment type="pathway">
    <text evidence="12">Steroid metabolism; cholesterol degradation.</text>
</comment>
<dbReference type="RefSeq" id="WP_264011709.1">
    <property type="nucleotide sequence ID" value="NZ_JACKSJ010000047.1"/>
</dbReference>
<evidence type="ECO:0000256" key="7">
    <source>
        <dbReference type="ARBA" id="ARBA00023098"/>
    </source>
</evidence>
<comment type="caution">
    <text evidence="18">The sequence shown here is derived from an EMBL/GenBank/DDBJ whole genome shotgun (WGS) entry which is preliminary data.</text>
</comment>
<accession>A0A9X3BVP8</accession>
<dbReference type="PANTHER" id="PTHR47470">
    <property type="entry name" value="CHOLESTEROL OXIDASE"/>
    <property type="match status" value="1"/>
</dbReference>
<evidence type="ECO:0000256" key="4">
    <source>
        <dbReference type="ARBA" id="ARBA00022630"/>
    </source>
</evidence>
<evidence type="ECO:0000313" key="19">
    <source>
        <dbReference type="Proteomes" id="UP001140293"/>
    </source>
</evidence>
<dbReference type="InterPro" id="IPR000172">
    <property type="entry name" value="GMC_OxRdtase_N"/>
</dbReference>
<dbReference type="Pfam" id="PF05199">
    <property type="entry name" value="GMC_oxred_C"/>
    <property type="match status" value="1"/>
</dbReference>
<keyword evidence="3" id="KW-0153">Cholesterol metabolism</keyword>
<evidence type="ECO:0000259" key="17">
    <source>
        <dbReference type="Pfam" id="PF05199"/>
    </source>
</evidence>
<evidence type="ECO:0000256" key="8">
    <source>
        <dbReference type="ARBA" id="ARBA00023166"/>
    </source>
</evidence>
<dbReference type="InterPro" id="IPR007867">
    <property type="entry name" value="GMC_OxRtase_C"/>
</dbReference>
<evidence type="ECO:0000256" key="14">
    <source>
        <dbReference type="ARBA" id="ARBA00049744"/>
    </source>
</evidence>
<evidence type="ECO:0000256" key="15">
    <source>
        <dbReference type="ARBA" id="ARBA00049778"/>
    </source>
</evidence>
<evidence type="ECO:0000256" key="9">
    <source>
        <dbReference type="ARBA" id="ARBA00023221"/>
    </source>
</evidence>
<proteinExistence type="inferred from homology"/>
<evidence type="ECO:0000256" key="2">
    <source>
        <dbReference type="ARBA" id="ARBA00010790"/>
    </source>
</evidence>
<comment type="cofactor">
    <cofactor evidence="1">
        <name>FAD</name>
        <dbReference type="ChEBI" id="CHEBI:57692"/>
    </cofactor>
</comment>
<dbReference type="EMBL" id="JACKSJ010000047">
    <property type="protein sequence ID" value="MCV7169517.1"/>
    <property type="molecule type" value="Genomic_DNA"/>
</dbReference>
<reference evidence="18" key="1">
    <citation type="submission" date="2020-07" db="EMBL/GenBank/DDBJ databases">
        <authorList>
            <person name="Pettersson B.M.F."/>
            <person name="Behra P.R.K."/>
            <person name="Ramesh M."/>
            <person name="Das S."/>
            <person name="Dasgupta S."/>
            <person name="Kirsebom L.A."/>
        </authorList>
    </citation>
    <scope>NUCLEOTIDE SEQUENCE</scope>
    <source>
        <strain evidence="18">DSM 44615</strain>
    </source>
</reference>
<evidence type="ECO:0000256" key="5">
    <source>
        <dbReference type="ARBA" id="ARBA00022827"/>
    </source>
</evidence>
<evidence type="ECO:0000256" key="13">
    <source>
        <dbReference type="ARBA" id="ARBA00049723"/>
    </source>
</evidence>
<keyword evidence="4" id="KW-0285">Flavoprotein</keyword>
<dbReference type="InterPro" id="IPR052542">
    <property type="entry name" value="Cholesterol_Oxidase"/>
</dbReference>
<evidence type="ECO:0000256" key="1">
    <source>
        <dbReference type="ARBA" id="ARBA00001974"/>
    </source>
</evidence>
<evidence type="ECO:0000256" key="6">
    <source>
        <dbReference type="ARBA" id="ARBA00023002"/>
    </source>
</evidence>
<keyword evidence="19" id="KW-1185">Reference proteome</keyword>
<dbReference type="AlphaFoldDB" id="A0A9X3BVP8"/>
<dbReference type="EC" id="1.1.3.6" evidence="13"/>
<dbReference type="EC" id="5.3.3.1" evidence="11"/>
<dbReference type="GO" id="GO:0016995">
    <property type="term" value="F:cholesterol oxidase activity"/>
    <property type="evidence" value="ECO:0007669"/>
    <property type="project" value="UniProtKB-EC"/>
</dbReference>
<feature type="domain" description="Glucose-methanol-choline oxidoreductase C-terminal" evidence="17">
    <location>
        <begin position="456"/>
        <end position="513"/>
    </location>
</feature>
<evidence type="ECO:0000256" key="10">
    <source>
        <dbReference type="ARBA" id="ARBA00023235"/>
    </source>
</evidence>
<reference evidence="18" key="2">
    <citation type="journal article" date="2022" name="BMC Genomics">
        <title>Comparative genome analysis of mycobacteria focusing on tRNA and non-coding RNA.</title>
        <authorList>
            <person name="Behra P.R.K."/>
            <person name="Pettersson B.M.F."/>
            <person name="Ramesh M."/>
            <person name="Das S."/>
            <person name="Dasgupta S."/>
            <person name="Kirsebom L.A."/>
        </authorList>
    </citation>
    <scope>NUCLEOTIDE SEQUENCE</scope>
    <source>
        <strain evidence="18">DSM 44615</strain>
    </source>
</reference>
<dbReference type="PANTHER" id="PTHR47470:SF1">
    <property type="entry name" value="FAD-DEPENDENT OXIDOREDUCTASE 2 FAD BINDING DOMAIN-CONTAINING PROTEIN"/>
    <property type="match status" value="1"/>
</dbReference>
<evidence type="ECO:0000313" key="18">
    <source>
        <dbReference type="EMBL" id="MCV7169517.1"/>
    </source>
</evidence>
<name>A0A9X3BVP8_9MYCO</name>
<keyword evidence="5" id="KW-0274">FAD</keyword>
<dbReference type="InterPro" id="IPR036188">
    <property type="entry name" value="FAD/NAD-bd_sf"/>
</dbReference>
<evidence type="ECO:0000256" key="11">
    <source>
        <dbReference type="ARBA" id="ARBA00038856"/>
    </source>
</evidence>
<protein>
    <recommendedName>
        <fullName evidence="14">Cholesterol oxidase</fullName>
        <ecNumber evidence="13">1.1.3.6</ecNumber>
        <ecNumber evidence="11">5.3.3.1</ecNumber>
    </recommendedName>
    <alternativeName>
        <fullName evidence="15">Cholesterol isomerase</fullName>
    </alternativeName>
</protein>